<evidence type="ECO:0000313" key="2">
    <source>
        <dbReference type="Proteomes" id="UP001054846"/>
    </source>
</evidence>
<dbReference type="RefSeq" id="WP_230842011.1">
    <property type="nucleotide sequence ID" value="NZ_CP063845.1"/>
</dbReference>
<name>A0ABY3PMR1_9CYAN</name>
<sequence length="73" mass="8026">MSCLVLLCATVVAAAILAGITYYYGQSRSSARKALRYTPIARPEPPKSREEIIAMLERQFNNSPSSGPPERNL</sequence>
<accession>A0ABY3PMR1</accession>
<protein>
    <submittedName>
        <fullName evidence="1">Uncharacterized protein</fullName>
    </submittedName>
</protein>
<gene>
    <name evidence="1" type="ORF">ISF26_01480</name>
</gene>
<keyword evidence="2" id="KW-1185">Reference proteome</keyword>
<proteinExistence type="predicted"/>
<reference evidence="1 2" key="1">
    <citation type="journal article" date="2021" name="Genome Biol. Evol.">
        <title>Complete Genome Sequencing of a Novel Gloeobacter Species from a Waterfall Cave in Mexico.</title>
        <authorList>
            <person name="Saw J.H."/>
            <person name="Cardona T."/>
            <person name="Montejano G."/>
        </authorList>
    </citation>
    <scope>NUCLEOTIDE SEQUENCE [LARGE SCALE GENOMIC DNA]</scope>
    <source>
        <strain evidence="1">MG652769</strain>
    </source>
</reference>
<dbReference type="Proteomes" id="UP001054846">
    <property type="component" value="Chromosome"/>
</dbReference>
<evidence type="ECO:0000313" key="1">
    <source>
        <dbReference type="EMBL" id="UFP94947.1"/>
    </source>
</evidence>
<organism evidence="1 2">
    <name type="scientific">Gloeobacter morelensis MG652769</name>
    <dbReference type="NCBI Taxonomy" id="2781736"/>
    <lineage>
        <taxon>Bacteria</taxon>
        <taxon>Bacillati</taxon>
        <taxon>Cyanobacteriota</taxon>
        <taxon>Cyanophyceae</taxon>
        <taxon>Gloeobacterales</taxon>
        <taxon>Gloeobacteraceae</taxon>
        <taxon>Gloeobacter</taxon>
        <taxon>Gloeobacter morelensis</taxon>
    </lineage>
</organism>
<dbReference type="EMBL" id="CP063845">
    <property type="protein sequence ID" value="UFP94947.1"/>
    <property type="molecule type" value="Genomic_DNA"/>
</dbReference>